<dbReference type="EMBL" id="AP026966">
    <property type="protein sequence ID" value="BDT57715.1"/>
    <property type="molecule type" value="Genomic_DNA"/>
</dbReference>
<gene>
    <name evidence="8 10" type="primary">mntP</name>
    <name evidence="10" type="ORF">MasN3_12090</name>
</gene>
<evidence type="ECO:0000313" key="10">
    <source>
        <dbReference type="EMBL" id="BDT57715.1"/>
    </source>
</evidence>
<organism evidence="10 11">
    <name type="scientific">Massilia varians</name>
    <dbReference type="NCBI Taxonomy" id="457921"/>
    <lineage>
        <taxon>Bacteria</taxon>
        <taxon>Pseudomonadati</taxon>
        <taxon>Pseudomonadota</taxon>
        <taxon>Betaproteobacteria</taxon>
        <taxon>Burkholderiales</taxon>
        <taxon>Oxalobacteraceae</taxon>
        <taxon>Telluria group</taxon>
        <taxon>Massilia</taxon>
    </lineage>
</organism>
<dbReference type="RefSeq" id="WP_281913052.1">
    <property type="nucleotide sequence ID" value="NZ_AP026966.1"/>
</dbReference>
<feature type="transmembrane region" description="Helical" evidence="8">
    <location>
        <begin position="35"/>
        <end position="58"/>
    </location>
</feature>
<dbReference type="Pfam" id="PF02659">
    <property type="entry name" value="Mntp"/>
    <property type="match status" value="1"/>
</dbReference>
<dbReference type="HAMAP" id="MF_01521">
    <property type="entry name" value="MntP_pump"/>
    <property type="match status" value="1"/>
</dbReference>
<feature type="transmembrane region" description="Helical" evidence="8">
    <location>
        <begin position="70"/>
        <end position="89"/>
    </location>
</feature>
<dbReference type="InterPro" id="IPR003810">
    <property type="entry name" value="Mntp/YtaF"/>
</dbReference>
<keyword evidence="6 8" id="KW-0472">Membrane</keyword>
<evidence type="ECO:0000256" key="4">
    <source>
        <dbReference type="ARBA" id="ARBA00022989"/>
    </source>
</evidence>
<dbReference type="InterPro" id="IPR022929">
    <property type="entry name" value="Put_MntP"/>
</dbReference>
<evidence type="ECO:0000256" key="6">
    <source>
        <dbReference type="ARBA" id="ARBA00023136"/>
    </source>
</evidence>
<feature type="transmembrane region" description="Helical" evidence="8">
    <location>
        <begin position="167"/>
        <end position="185"/>
    </location>
</feature>
<keyword evidence="1 8" id="KW-0813">Transport</keyword>
<feature type="signal peptide" evidence="9">
    <location>
        <begin position="1"/>
        <end position="19"/>
    </location>
</feature>
<dbReference type="PANTHER" id="PTHR35529">
    <property type="entry name" value="MANGANESE EFFLUX PUMP MNTP-RELATED"/>
    <property type="match status" value="1"/>
</dbReference>
<keyword evidence="2 8" id="KW-1003">Cell membrane</keyword>
<keyword evidence="7 8" id="KW-0464">Manganese</keyword>
<comment type="similarity">
    <text evidence="8">Belongs to the MntP (TC 9.B.29) family.</text>
</comment>
<keyword evidence="3 8" id="KW-0812">Transmembrane</keyword>
<name>A0ABM8C3I0_9BURK</name>
<evidence type="ECO:0000256" key="5">
    <source>
        <dbReference type="ARBA" id="ARBA00023065"/>
    </source>
</evidence>
<keyword evidence="4 8" id="KW-1133">Transmembrane helix</keyword>
<dbReference type="Proteomes" id="UP001163336">
    <property type="component" value="Chromosome"/>
</dbReference>
<proteinExistence type="inferred from homology"/>
<evidence type="ECO:0000256" key="7">
    <source>
        <dbReference type="ARBA" id="ARBA00023211"/>
    </source>
</evidence>
<reference evidence="10" key="1">
    <citation type="submission" date="2022-11" db="EMBL/GenBank/DDBJ databases">
        <title>Isolation and characterization of PLA-degrading bacterium Massilia sp. from Antarctic soil.</title>
        <authorList>
            <person name="Sato K."/>
            <person name="Gomez-Fuentes C."/>
            <person name="Ahmad S.A."/>
            <person name="Zulkharnain A."/>
        </authorList>
    </citation>
    <scope>NUCLEOTIDE SEQUENCE</scope>
    <source>
        <strain evidence="10">N-3</strain>
    </source>
</reference>
<feature type="chain" id="PRO_5045828351" description="Putative manganese efflux pump MntP" evidence="9">
    <location>
        <begin position="20"/>
        <end position="187"/>
    </location>
</feature>
<evidence type="ECO:0000256" key="1">
    <source>
        <dbReference type="ARBA" id="ARBA00022448"/>
    </source>
</evidence>
<keyword evidence="11" id="KW-1185">Reference proteome</keyword>
<feature type="transmembrane region" description="Helical" evidence="8">
    <location>
        <begin position="104"/>
        <end position="128"/>
    </location>
</feature>
<accession>A0ABM8C3I0</accession>
<keyword evidence="5 8" id="KW-0406">Ion transport</keyword>
<evidence type="ECO:0000256" key="3">
    <source>
        <dbReference type="ARBA" id="ARBA00022692"/>
    </source>
</evidence>
<dbReference type="PANTHER" id="PTHR35529:SF1">
    <property type="entry name" value="MANGANESE EFFLUX PUMP MNTP-RELATED"/>
    <property type="match status" value="1"/>
</dbReference>
<sequence>MTFTALVFLALAMSTDAFAAAIAKGAALRNPGLPQALRIGLLFGCIETITPIIGWALGSLAADAIRQWDHWIAFFLLLGLGGRMLWLSFGDEEEEDERAGSQNFLVLVLTAVATSIDAMAVGVGLAFVDVSILHAAGAIGIATTVMVTIGVLLGRRLGAAVGRNAERIGGVVLVLVGTTILIEHLSQ</sequence>
<feature type="transmembrane region" description="Helical" evidence="8">
    <location>
        <begin position="135"/>
        <end position="155"/>
    </location>
</feature>
<evidence type="ECO:0000256" key="8">
    <source>
        <dbReference type="HAMAP-Rule" id="MF_01521"/>
    </source>
</evidence>
<comment type="subcellular location">
    <subcellularLocation>
        <location evidence="8">Cell membrane</location>
        <topology evidence="8">Multi-pass membrane protein</topology>
    </subcellularLocation>
</comment>
<evidence type="ECO:0000313" key="11">
    <source>
        <dbReference type="Proteomes" id="UP001163336"/>
    </source>
</evidence>
<evidence type="ECO:0000256" key="9">
    <source>
        <dbReference type="SAM" id="SignalP"/>
    </source>
</evidence>
<comment type="function">
    <text evidence="8">Probably functions as a manganese efflux pump.</text>
</comment>
<protein>
    <recommendedName>
        <fullName evidence="8">Putative manganese efflux pump MntP</fullName>
    </recommendedName>
</protein>
<keyword evidence="9" id="KW-0732">Signal</keyword>
<evidence type="ECO:0000256" key="2">
    <source>
        <dbReference type="ARBA" id="ARBA00022475"/>
    </source>
</evidence>